<dbReference type="Proteomes" id="UP000007517">
    <property type="component" value="Chromosome"/>
</dbReference>
<dbReference type="InterPro" id="IPR045745">
    <property type="entry name" value="HTH_58_Actinobacteria-type"/>
</dbReference>
<dbReference type="eggNOG" id="ENOG502ZFM9">
    <property type="taxonomic scope" value="Bacteria"/>
</dbReference>
<protein>
    <recommendedName>
        <fullName evidence="2">Helix-turn-helix domain-containing protein</fullName>
    </recommendedName>
</protein>
<dbReference type="KEGG" id="bsd:BLASA_1490"/>
<dbReference type="Pfam" id="PF19575">
    <property type="entry name" value="HTH_58"/>
    <property type="match status" value="1"/>
</dbReference>
<dbReference type="RefSeq" id="WP_014375316.1">
    <property type="nucleotide sequence ID" value="NC_016943.1"/>
</dbReference>
<gene>
    <name evidence="3" type="ordered locus">BLASA_1490</name>
</gene>
<dbReference type="Gene3D" id="1.10.10.60">
    <property type="entry name" value="Homeodomain-like"/>
    <property type="match status" value="1"/>
</dbReference>
<accession>H6RKK2</accession>
<feature type="region of interest" description="Disordered" evidence="1">
    <location>
        <begin position="1"/>
        <end position="22"/>
    </location>
</feature>
<evidence type="ECO:0000256" key="1">
    <source>
        <dbReference type="SAM" id="MobiDB-lite"/>
    </source>
</evidence>
<sequence length="85" mass="9369">MPYPPRPRFRPLPAFAGTARTGTVPGQRLQTQLEAFVLAEYAAGRSLRQIAELIDRSPTAVRRVLDKHGVPRRAVGAPRQGAQRP</sequence>
<reference evidence="3 4" key="1">
    <citation type="journal article" date="2012" name="J. Bacteriol.">
        <title>Genome Sequence of Blastococcus saxobsidens DD2, a Stone-Inhabiting Bacterium.</title>
        <authorList>
            <person name="Chouaia B."/>
            <person name="Crotti E."/>
            <person name="Brusetti L."/>
            <person name="Daffonchio D."/>
            <person name="Essoussi I."/>
            <person name="Nouioui I."/>
            <person name="Sbissi I."/>
            <person name="Ghodhbane-Gtari F."/>
            <person name="Gtari M."/>
            <person name="Vacherie B."/>
            <person name="Barbe V."/>
            <person name="Medigue C."/>
            <person name="Gury J."/>
            <person name="Pujic P."/>
            <person name="Normand P."/>
        </authorList>
    </citation>
    <scope>NUCLEOTIDE SEQUENCE [LARGE SCALE GENOMIC DNA]</scope>
    <source>
        <strain evidence="3 4">DD2</strain>
    </source>
</reference>
<proteinExistence type="predicted"/>
<dbReference type="AlphaFoldDB" id="H6RKK2"/>
<name>H6RKK2_BLASD</name>
<evidence type="ECO:0000313" key="3">
    <source>
        <dbReference type="EMBL" id="CCG02421.1"/>
    </source>
</evidence>
<dbReference type="HOGENOM" id="CLU_2436607_0_0_11"/>
<feature type="domain" description="Helix-turn-helix" evidence="2">
    <location>
        <begin position="31"/>
        <end position="79"/>
    </location>
</feature>
<dbReference type="OrthoDB" id="5193639at2"/>
<reference evidence="4" key="2">
    <citation type="submission" date="2012-02" db="EMBL/GenBank/DDBJ databases">
        <title>Complete genome sequence of Blastococcus saxobsidens strain DD2.</title>
        <authorList>
            <person name="Genoscope."/>
        </authorList>
    </citation>
    <scope>NUCLEOTIDE SEQUENCE [LARGE SCALE GENOMIC DNA]</scope>
    <source>
        <strain evidence="4">DD2</strain>
    </source>
</reference>
<evidence type="ECO:0000259" key="2">
    <source>
        <dbReference type="Pfam" id="PF19575"/>
    </source>
</evidence>
<dbReference type="EMBL" id="FO117623">
    <property type="protein sequence ID" value="CCG02421.1"/>
    <property type="molecule type" value="Genomic_DNA"/>
</dbReference>
<dbReference type="STRING" id="1146883.BLASA_1490"/>
<evidence type="ECO:0000313" key="4">
    <source>
        <dbReference type="Proteomes" id="UP000007517"/>
    </source>
</evidence>
<keyword evidence="4" id="KW-1185">Reference proteome</keyword>
<organism evidence="3 4">
    <name type="scientific">Blastococcus saxobsidens (strain DD2)</name>
    <dbReference type="NCBI Taxonomy" id="1146883"/>
    <lineage>
        <taxon>Bacteria</taxon>
        <taxon>Bacillati</taxon>
        <taxon>Actinomycetota</taxon>
        <taxon>Actinomycetes</taxon>
        <taxon>Geodermatophilales</taxon>
        <taxon>Geodermatophilaceae</taxon>
        <taxon>Blastococcus</taxon>
    </lineage>
</organism>